<keyword evidence="4" id="KW-0788">Thiol protease</keyword>
<keyword evidence="6" id="KW-1015">Disulfide bond</keyword>
<feature type="signal peptide" evidence="7">
    <location>
        <begin position="1"/>
        <end position="21"/>
    </location>
</feature>
<dbReference type="InterPro" id="IPR000668">
    <property type="entry name" value="Peptidase_C1A_C"/>
</dbReference>
<keyword evidence="7" id="KW-0732">Signal</keyword>
<dbReference type="PROSITE" id="PS00640">
    <property type="entry name" value="THIOL_PROTEASE_ASN"/>
    <property type="match status" value="1"/>
</dbReference>
<dbReference type="InterPro" id="IPR038765">
    <property type="entry name" value="Papain-like_cys_pep_sf"/>
</dbReference>
<feature type="domain" description="Cathepsin propeptide inhibitor" evidence="9">
    <location>
        <begin position="252"/>
        <end position="311"/>
    </location>
</feature>
<comment type="similarity">
    <text evidence="1">Belongs to the peptidase C1 family.</text>
</comment>
<keyword evidence="2" id="KW-0645">Protease</keyword>
<evidence type="ECO:0000313" key="10">
    <source>
        <dbReference type="Ensembl" id="ENSPMAP00000004039.1"/>
    </source>
</evidence>
<dbReference type="SMART" id="SM00645">
    <property type="entry name" value="Pept_C1"/>
    <property type="match status" value="1"/>
</dbReference>
<keyword evidence="5" id="KW-0865">Zymogen</keyword>
<dbReference type="CDD" id="cd02248">
    <property type="entry name" value="Peptidase_C1A"/>
    <property type="match status" value="1"/>
</dbReference>
<evidence type="ECO:0000259" key="9">
    <source>
        <dbReference type="SMART" id="SM00848"/>
    </source>
</evidence>
<proteinExistence type="inferred from homology"/>
<dbReference type="PROSITE" id="PS00139">
    <property type="entry name" value="THIOL_PROTEASE_CYS"/>
    <property type="match status" value="1"/>
</dbReference>
<dbReference type="Gene3D" id="3.90.70.10">
    <property type="entry name" value="Cysteine proteinases"/>
    <property type="match status" value="1"/>
</dbReference>
<evidence type="ECO:0000256" key="7">
    <source>
        <dbReference type="SAM" id="SignalP"/>
    </source>
</evidence>
<reference evidence="10" key="2">
    <citation type="submission" date="2025-09" db="UniProtKB">
        <authorList>
            <consortium name="Ensembl"/>
        </authorList>
    </citation>
    <scope>IDENTIFICATION</scope>
</reference>
<name>S4RFQ7_PETMA</name>
<dbReference type="OMA" id="KAFHHFK"/>
<dbReference type="InterPro" id="IPR025661">
    <property type="entry name" value="Pept_asp_AS"/>
</dbReference>
<dbReference type="Ensembl" id="ENSPMAT00000004056.1">
    <property type="protein sequence ID" value="ENSPMAP00000004039.1"/>
    <property type="gene ID" value="ENSPMAG00000003706.1"/>
</dbReference>
<dbReference type="InterPro" id="IPR039417">
    <property type="entry name" value="Peptidase_C1A_papain-like"/>
</dbReference>
<dbReference type="PANTHER" id="PTHR12411">
    <property type="entry name" value="CYSTEINE PROTEASE FAMILY C1-RELATED"/>
    <property type="match status" value="1"/>
</dbReference>
<dbReference type="InterPro" id="IPR000169">
    <property type="entry name" value="Pept_cys_AS"/>
</dbReference>
<evidence type="ECO:0000256" key="1">
    <source>
        <dbReference type="ARBA" id="ARBA00008455"/>
    </source>
</evidence>
<dbReference type="Pfam" id="PF00112">
    <property type="entry name" value="Peptidase_C1"/>
    <property type="match status" value="1"/>
</dbReference>
<keyword evidence="3" id="KW-0378">Hydrolase</keyword>
<evidence type="ECO:0000256" key="3">
    <source>
        <dbReference type="ARBA" id="ARBA00022801"/>
    </source>
</evidence>
<dbReference type="Pfam" id="PF08246">
    <property type="entry name" value="Inhibitor_I29"/>
    <property type="match status" value="1"/>
</dbReference>
<organism evidence="10">
    <name type="scientific">Petromyzon marinus</name>
    <name type="common">Sea lamprey</name>
    <dbReference type="NCBI Taxonomy" id="7757"/>
    <lineage>
        <taxon>Eukaryota</taxon>
        <taxon>Metazoa</taxon>
        <taxon>Chordata</taxon>
        <taxon>Craniata</taxon>
        <taxon>Vertebrata</taxon>
        <taxon>Cyclostomata</taxon>
        <taxon>Hyperoartia</taxon>
        <taxon>Petromyzontiformes</taxon>
        <taxon>Petromyzontidae</taxon>
        <taxon>Petromyzon</taxon>
    </lineage>
</organism>
<dbReference type="FunFam" id="3.90.70.10:FF:000087">
    <property type="entry name" value="Counting factor associated protein D"/>
    <property type="match status" value="1"/>
</dbReference>
<dbReference type="InterPro" id="IPR013201">
    <property type="entry name" value="Prot_inhib_I29"/>
</dbReference>
<sequence length="558" mass="62109">MTTVYIEYILMGVLFFSSAEARPSVDSVVDPPKFGDVYHISAGVLLLPYAEIEEPFKAWFNLTGKVSRIDYYGGQVLTYQHASEKEFGIAYKISPETTEDVVNVKKCFHINGTSASPVATQAVIPDLTGFQPAGSELLRGRHCTVWRNVTYQGKKKATYTLWVGTTASGEPEPVRYEMRGFNTLLGSHVDKYNVDYHTISHKVDPAVFQLPKGTKCVGFPGPGAEHSLLANPMAQYVPSEPSAVDDTHQRLFEHFTSKHGREYPPGSHEHERRKTNFVHNLRFGFVHSANRANRTYTLALNHLADRSVEELALMRGRQKPTTPNNGRPFPAQNYVNVTPPDTMDWRLYGAVTPVKDQACCGSCWSFATTGTLEGSLFLKTGQLIRLSQQMLVDCTWGFGNNACDGGEEWRAFEWIMKHGGISTADTYGPYKGQNGFCHYNETERVARIDHYVNVTSGDEQALRLAIFKNGPVSVSIDAGHLSFAFYSNGVYYEPKCHSKVDDLNHAVLGVGYGTLDGEPYWLVKNSWSTYWGNDGYVLMSTRDNNCGVTTDASYAVLA</sequence>
<evidence type="ECO:0000256" key="4">
    <source>
        <dbReference type="ARBA" id="ARBA00022807"/>
    </source>
</evidence>
<dbReference type="HOGENOM" id="CLU_012184_11_0_1"/>
<dbReference type="SMART" id="SM00848">
    <property type="entry name" value="Inhibitor_I29"/>
    <property type="match status" value="1"/>
</dbReference>
<dbReference type="SUPFAM" id="SSF54001">
    <property type="entry name" value="Cysteine proteinases"/>
    <property type="match status" value="1"/>
</dbReference>
<feature type="domain" description="Peptidase C1A papain C-terminal" evidence="8">
    <location>
        <begin position="339"/>
        <end position="556"/>
    </location>
</feature>
<accession>S4RFQ7</accession>
<dbReference type="InterPro" id="IPR013128">
    <property type="entry name" value="Peptidase_C1A"/>
</dbReference>
<dbReference type="GO" id="GO:0008234">
    <property type="term" value="F:cysteine-type peptidase activity"/>
    <property type="evidence" value="ECO:0007669"/>
    <property type="project" value="UniProtKB-KW"/>
</dbReference>
<evidence type="ECO:0000259" key="8">
    <source>
        <dbReference type="SMART" id="SM00645"/>
    </source>
</evidence>
<protein>
    <submittedName>
        <fullName evidence="10">Zgc:110239</fullName>
    </submittedName>
</protein>
<evidence type="ECO:0000256" key="2">
    <source>
        <dbReference type="ARBA" id="ARBA00022670"/>
    </source>
</evidence>
<evidence type="ECO:0000256" key="5">
    <source>
        <dbReference type="ARBA" id="ARBA00023145"/>
    </source>
</evidence>
<dbReference type="PRINTS" id="PR00705">
    <property type="entry name" value="PAPAIN"/>
</dbReference>
<dbReference type="STRING" id="7757.ENSPMAP00000004039"/>
<evidence type="ECO:0000256" key="6">
    <source>
        <dbReference type="ARBA" id="ARBA00023157"/>
    </source>
</evidence>
<dbReference type="AlphaFoldDB" id="S4RFQ7"/>
<feature type="chain" id="PRO_5018680794" evidence="7">
    <location>
        <begin position="22"/>
        <end position="558"/>
    </location>
</feature>
<reference evidence="10" key="1">
    <citation type="submission" date="2025-08" db="UniProtKB">
        <authorList>
            <consortium name="Ensembl"/>
        </authorList>
    </citation>
    <scope>IDENTIFICATION</scope>
</reference>
<dbReference type="GO" id="GO:0006508">
    <property type="term" value="P:proteolysis"/>
    <property type="evidence" value="ECO:0007669"/>
    <property type="project" value="UniProtKB-KW"/>
</dbReference>
<dbReference type="GeneTree" id="ENSGT00940000163923"/>